<protein>
    <submittedName>
        <fullName evidence="2">Uncharacterized protein</fullName>
    </submittedName>
</protein>
<feature type="region of interest" description="Disordered" evidence="1">
    <location>
        <begin position="28"/>
        <end position="55"/>
    </location>
</feature>
<reference evidence="2" key="1">
    <citation type="submission" date="2022-10" db="EMBL/GenBank/DDBJ databases">
        <title>Culturing micro-colonial fungi from biological soil crusts in the Mojave desert and describing Neophaeococcomyces mojavensis, and introducing the new genera and species Taxawa tesnikishii.</title>
        <authorList>
            <person name="Kurbessoian T."/>
            <person name="Stajich J.E."/>
        </authorList>
    </citation>
    <scope>NUCLEOTIDE SEQUENCE</scope>
    <source>
        <strain evidence="2">TK_35</strain>
    </source>
</reference>
<feature type="region of interest" description="Disordered" evidence="1">
    <location>
        <begin position="550"/>
        <end position="618"/>
    </location>
</feature>
<proteinExistence type="predicted"/>
<dbReference type="Proteomes" id="UP001172681">
    <property type="component" value="Unassembled WGS sequence"/>
</dbReference>
<dbReference type="EMBL" id="JAPDRN010000011">
    <property type="protein sequence ID" value="KAJ9641631.1"/>
    <property type="molecule type" value="Genomic_DNA"/>
</dbReference>
<name>A0AA38YAI4_9EURO</name>
<feature type="compositionally biased region" description="Low complexity" evidence="1">
    <location>
        <begin position="562"/>
        <end position="594"/>
    </location>
</feature>
<feature type="region of interest" description="Disordered" evidence="1">
    <location>
        <begin position="195"/>
        <end position="303"/>
    </location>
</feature>
<comment type="caution">
    <text evidence="2">The sequence shown here is derived from an EMBL/GenBank/DDBJ whole genome shotgun (WGS) entry which is preliminary data.</text>
</comment>
<dbReference type="AlphaFoldDB" id="A0AA38YAI4"/>
<feature type="compositionally biased region" description="Polar residues" evidence="1">
    <location>
        <begin position="199"/>
        <end position="209"/>
    </location>
</feature>
<feature type="compositionally biased region" description="Polar residues" evidence="1">
    <location>
        <begin position="29"/>
        <end position="51"/>
    </location>
</feature>
<feature type="region of interest" description="Disordered" evidence="1">
    <location>
        <begin position="434"/>
        <end position="473"/>
    </location>
</feature>
<feature type="compositionally biased region" description="Polar residues" evidence="1">
    <location>
        <begin position="246"/>
        <end position="289"/>
    </location>
</feature>
<gene>
    <name evidence="2" type="ORF">H2204_002693</name>
</gene>
<organism evidence="2 3">
    <name type="scientific">Knufia peltigerae</name>
    <dbReference type="NCBI Taxonomy" id="1002370"/>
    <lineage>
        <taxon>Eukaryota</taxon>
        <taxon>Fungi</taxon>
        <taxon>Dikarya</taxon>
        <taxon>Ascomycota</taxon>
        <taxon>Pezizomycotina</taxon>
        <taxon>Eurotiomycetes</taxon>
        <taxon>Chaetothyriomycetidae</taxon>
        <taxon>Chaetothyriales</taxon>
        <taxon>Trichomeriaceae</taxon>
        <taxon>Knufia</taxon>
    </lineage>
</organism>
<sequence>MAPKLQDTDLFVPVKVDNHHKFAQPVIRTPSTASPCSDMSATTAKATAPDSSTKDPIRKLRHKRRFTIGGAGQRSGTNPISPVLCAEQKTVAQNDIVHARPAVTISRTSSSRRDIQHASPAKDVFDPRIPGEGKQLQPDITNVDRLSPTPTPIVITDSPSSRSSRSRSPKALYPPSSWKRVEPLTFNLAEPAKLETPLISPSSHDTTASPRRPGSGTARHTEPVSSGTPTPDIWTEIAGLSPPSILRTTSSARSSPPNDSITATQPVARNETNVVNKKSISGQQVQTVPEATRAQAIPTAQNTGPRYIRSRRRSNPVTPSFSEHKLPAPEIAYADTFHYTNCEHTSPPMSRPLNTQPILVPYQHDLLAFPPFHIREFLASQPSATPSIYIIEGACSICDLAYRRKAESDILARYTTRSENLLLQLSLLQEDLDVKSPTTLDPPERKHTATPFPSSSSAKRNAIDPEPPSTTTITPENIQAILQMEEQAENLIKQRDLEVRAIWRGYTERWGPATVAIHHANDNDTNSRYRGRARAQSASSAATFPEMDNISSLTSNVDNSTDRTSTMTSTISTRTTQTSHTNNTVSSSMTPRRTTMSRRTSRSSSIGQQDRYSDGTRLVSVSSSVDGVKKDGRMMVDWIRPERTESALRIRSHSQSQTRDTTRRGCP</sequence>
<feature type="region of interest" description="Disordered" evidence="1">
    <location>
        <begin position="105"/>
        <end position="177"/>
    </location>
</feature>
<feature type="compositionally biased region" description="Polar residues" evidence="1">
    <location>
        <begin position="550"/>
        <end position="559"/>
    </location>
</feature>
<accession>A0AA38YAI4</accession>
<evidence type="ECO:0000256" key="1">
    <source>
        <dbReference type="SAM" id="MobiDB-lite"/>
    </source>
</evidence>
<evidence type="ECO:0000313" key="3">
    <source>
        <dbReference type="Proteomes" id="UP001172681"/>
    </source>
</evidence>
<evidence type="ECO:0000313" key="2">
    <source>
        <dbReference type="EMBL" id="KAJ9641631.1"/>
    </source>
</evidence>
<keyword evidence="3" id="KW-1185">Reference proteome</keyword>